<dbReference type="Proteomes" id="UP000001692">
    <property type="component" value="Chromosome 1"/>
</dbReference>
<dbReference type="BioCyc" id="CTAI977880:RALTA_RS08810-MONOMER"/>
<dbReference type="GO" id="GO:0000271">
    <property type="term" value="P:polysaccharide biosynthetic process"/>
    <property type="evidence" value="ECO:0007669"/>
    <property type="project" value="TreeGrafter"/>
</dbReference>
<keyword evidence="3" id="KW-0808">Transferase</keyword>
<feature type="transmembrane region" description="Helical" evidence="1">
    <location>
        <begin position="44"/>
        <end position="65"/>
    </location>
</feature>
<feature type="transmembrane region" description="Helical" evidence="1">
    <location>
        <begin position="252"/>
        <end position="269"/>
    </location>
</feature>
<dbReference type="eggNOG" id="COG1835">
    <property type="taxonomic scope" value="Bacteria"/>
</dbReference>
<feature type="transmembrane region" description="Helical" evidence="1">
    <location>
        <begin position="132"/>
        <end position="154"/>
    </location>
</feature>
<organism evidence="3 4">
    <name type="scientific">Cupriavidus taiwanensis (strain DSM 17343 / BCRC 17206 / CCUG 44338 / CIP 107171 / LMG 19424 / R1)</name>
    <name type="common">Ralstonia taiwanensis (strain LMG 19424)</name>
    <dbReference type="NCBI Taxonomy" id="977880"/>
    <lineage>
        <taxon>Bacteria</taxon>
        <taxon>Pseudomonadati</taxon>
        <taxon>Pseudomonadota</taxon>
        <taxon>Betaproteobacteria</taxon>
        <taxon>Burkholderiales</taxon>
        <taxon>Burkholderiaceae</taxon>
        <taxon>Cupriavidus</taxon>
    </lineage>
</organism>
<evidence type="ECO:0000313" key="3">
    <source>
        <dbReference type="EMBL" id="CAQ69770.1"/>
    </source>
</evidence>
<keyword evidence="4" id="KW-1185">Reference proteome</keyword>
<dbReference type="RefSeq" id="WP_012353087.1">
    <property type="nucleotide sequence ID" value="NC_010528.1"/>
</dbReference>
<feature type="transmembrane region" description="Helical" evidence="1">
    <location>
        <begin position="227"/>
        <end position="246"/>
    </location>
</feature>
<name>B3R2Q2_CUPTR</name>
<keyword evidence="3" id="KW-0012">Acyltransferase</keyword>
<keyword evidence="1" id="KW-0472">Membrane</keyword>
<dbReference type="GeneID" id="29760389"/>
<proteinExistence type="predicted"/>
<dbReference type="GO" id="GO:0016747">
    <property type="term" value="F:acyltransferase activity, transferring groups other than amino-acyl groups"/>
    <property type="evidence" value="ECO:0007669"/>
    <property type="project" value="InterPro"/>
</dbReference>
<dbReference type="PANTHER" id="PTHR23028">
    <property type="entry name" value="ACETYLTRANSFERASE"/>
    <property type="match status" value="1"/>
</dbReference>
<dbReference type="PANTHER" id="PTHR23028:SF131">
    <property type="entry name" value="BLR2367 PROTEIN"/>
    <property type="match status" value="1"/>
</dbReference>
<dbReference type="EMBL" id="CU633749">
    <property type="protein sequence ID" value="CAQ69770.1"/>
    <property type="molecule type" value="Genomic_DNA"/>
</dbReference>
<dbReference type="HOGENOM" id="CLU_005679_2_0_4"/>
<feature type="transmembrane region" description="Helical" evidence="1">
    <location>
        <begin position="193"/>
        <end position="215"/>
    </location>
</feature>
<dbReference type="InterPro" id="IPR050879">
    <property type="entry name" value="Acyltransferase_3"/>
</dbReference>
<sequence>MKFQSLQMLRGIAAMWVVAYHMQDHFDPLATALPFSASDLLRKGYIGVDLFFVISGFVIAWTALYKPGPHDAPIQFLLRRLVRVAPPYWVATLYFAMLRDLRSIELEPLLRSLFFIPIEPNHAPFYGYPTLLIGWSLNYEIYFYLSFSILLCLGRRLSLQIAYFTLTLIILPFAFSGGVSINPEHLYQGISSTYILLATNPIILEFVFGMILARLYGILPETLSRSCAWLALLASIALFTAAFFLYEPRMSIIFRGLPCAALVAGFIVAERYRLLSIPRPLSCLGEISYSIYLTHPFILVYSGSIYATTVGQNYAQIAQYLLTLAAVLGLAQFFYKYVEHPILEQGKRIRLGHCHTAQPAENSTASRVK</sequence>
<evidence type="ECO:0000259" key="2">
    <source>
        <dbReference type="Pfam" id="PF01757"/>
    </source>
</evidence>
<dbReference type="KEGG" id="cti:RALTA_A1829"/>
<accession>B3R2Q2</accession>
<evidence type="ECO:0000256" key="1">
    <source>
        <dbReference type="SAM" id="Phobius"/>
    </source>
</evidence>
<gene>
    <name evidence="3" type="ordered locus">RALTA_A1829</name>
</gene>
<feature type="transmembrane region" description="Helical" evidence="1">
    <location>
        <begin position="317"/>
        <end position="338"/>
    </location>
</feature>
<feature type="transmembrane region" description="Helical" evidence="1">
    <location>
        <begin position="161"/>
        <end position="181"/>
    </location>
</feature>
<protein>
    <submittedName>
        <fullName evidence="3">Acyltransferase</fullName>
    </submittedName>
</protein>
<evidence type="ECO:0000313" key="4">
    <source>
        <dbReference type="Proteomes" id="UP000001692"/>
    </source>
</evidence>
<keyword evidence="1" id="KW-0812">Transmembrane</keyword>
<dbReference type="AlphaFoldDB" id="B3R2Q2"/>
<reference evidence="3 4" key="1">
    <citation type="journal article" date="2008" name="Genome Res.">
        <title>Genome sequence of the beta-rhizobium Cupriavidus taiwanensis and comparative genomics of rhizobia.</title>
        <authorList>
            <person name="Amadou C."/>
            <person name="Pascal G."/>
            <person name="Mangenot S."/>
            <person name="Glew M."/>
            <person name="Bontemps C."/>
            <person name="Capela D."/>
            <person name="Carrere S."/>
            <person name="Cruveiller S."/>
            <person name="Dossat C."/>
            <person name="Lajus A."/>
            <person name="Marchetti M."/>
            <person name="Poinsot V."/>
            <person name="Rouy Z."/>
            <person name="Servin B."/>
            <person name="Saad M."/>
            <person name="Schenowitz C."/>
            <person name="Barbe V."/>
            <person name="Batut J."/>
            <person name="Medigue C."/>
            <person name="Masson-Boivin C."/>
        </authorList>
    </citation>
    <scope>NUCLEOTIDE SEQUENCE [LARGE SCALE GENOMIC DNA]</scope>
    <source>
        <strain evidence="4">DSM 17343 / BCRC 17206 / CCUG 44338 / CIP 107171 / LMG 19424 / R1</strain>
    </source>
</reference>
<dbReference type="GO" id="GO:0016020">
    <property type="term" value="C:membrane"/>
    <property type="evidence" value="ECO:0007669"/>
    <property type="project" value="TreeGrafter"/>
</dbReference>
<feature type="transmembrane region" description="Helical" evidence="1">
    <location>
        <begin position="289"/>
        <end position="311"/>
    </location>
</feature>
<dbReference type="Pfam" id="PF01757">
    <property type="entry name" value="Acyl_transf_3"/>
    <property type="match status" value="1"/>
</dbReference>
<dbReference type="InterPro" id="IPR002656">
    <property type="entry name" value="Acyl_transf_3_dom"/>
</dbReference>
<feature type="domain" description="Acyltransferase 3" evidence="2">
    <location>
        <begin position="5"/>
        <end position="335"/>
    </location>
</feature>
<keyword evidence="1" id="KW-1133">Transmembrane helix</keyword>